<reference evidence="9" key="1">
    <citation type="journal article" date="2011" name="Genome Biol.">
        <title>Comparative genomics of the social amoebae Dictyostelium discoideum and Dictyostelium purpureum.</title>
        <authorList>
            <consortium name="US DOE Joint Genome Institute (JGI-PGF)"/>
            <person name="Sucgang R."/>
            <person name="Kuo A."/>
            <person name="Tian X."/>
            <person name="Salerno W."/>
            <person name="Parikh A."/>
            <person name="Feasley C.L."/>
            <person name="Dalin E."/>
            <person name="Tu H."/>
            <person name="Huang E."/>
            <person name="Barry K."/>
            <person name="Lindquist E."/>
            <person name="Shapiro H."/>
            <person name="Bruce D."/>
            <person name="Schmutz J."/>
            <person name="Salamov A."/>
            <person name="Fey P."/>
            <person name="Gaudet P."/>
            <person name="Anjard C."/>
            <person name="Babu M.M."/>
            <person name="Basu S."/>
            <person name="Bushmanova Y."/>
            <person name="van der Wel H."/>
            <person name="Katoh-Kurasawa M."/>
            <person name="Dinh C."/>
            <person name="Coutinho P.M."/>
            <person name="Saito T."/>
            <person name="Elias M."/>
            <person name="Schaap P."/>
            <person name="Kay R.R."/>
            <person name="Henrissat B."/>
            <person name="Eichinger L."/>
            <person name="Rivero F."/>
            <person name="Putnam N.H."/>
            <person name="West C.M."/>
            <person name="Loomis W.F."/>
            <person name="Chisholm R.L."/>
            <person name="Shaulsky G."/>
            <person name="Strassmann J.E."/>
            <person name="Queller D.C."/>
            <person name="Kuspa A."/>
            <person name="Grigoriev I.V."/>
        </authorList>
    </citation>
    <scope>NUCLEOTIDE SEQUENCE [LARGE SCALE GENOMIC DNA]</scope>
    <source>
        <strain evidence="9">QSDP1</strain>
    </source>
</reference>
<dbReference type="OrthoDB" id="19102at2759"/>
<accession>F0ZAJ0</accession>
<evidence type="ECO:0000256" key="1">
    <source>
        <dbReference type="ARBA" id="ARBA00004477"/>
    </source>
</evidence>
<dbReference type="STRING" id="5786.F0ZAJ0"/>
<dbReference type="AlphaFoldDB" id="F0ZAJ0"/>
<dbReference type="InParanoid" id="F0ZAJ0"/>
<dbReference type="OMA" id="DLGTWFR"/>
<evidence type="ECO:0000256" key="7">
    <source>
        <dbReference type="RuleBase" id="RU363059"/>
    </source>
</evidence>
<dbReference type="FunCoup" id="F0ZAJ0">
    <property type="interactions" value="102"/>
</dbReference>
<evidence type="ECO:0000256" key="2">
    <source>
        <dbReference type="ARBA" id="ARBA00008917"/>
    </source>
</evidence>
<sequence>MSTDAIKEWWTSIPIISRWMFAGVLGIPAICALGLISPYSFTLSFAPLFKQFQIWRLITSPVFIGTFGPNFLFPMIFFYQYSTKLESQHFQGKTDDFLFLVICVTIPNIIFGLIFNYMILGTMTTMSLIYMYSRYNANSQSSFFGFFSFKTVYLPWIFMLMSFLTSGALPVQDFLGVVSAHIYYYLTDVYPRAHGKPSLIKTPRFISNLFKNEPVPRGPGGRTVTGGYNWGQGRALG</sequence>
<feature type="transmembrane region" description="Helical" evidence="7">
    <location>
        <begin position="20"/>
        <end position="42"/>
    </location>
</feature>
<organism evidence="8 9">
    <name type="scientific">Dictyostelium purpureum</name>
    <name type="common">Slime mold</name>
    <dbReference type="NCBI Taxonomy" id="5786"/>
    <lineage>
        <taxon>Eukaryota</taxon>
        <taxon>Amoebozoa</taxon>
        <taxon>Evosea</taxon>
        <taxon>Eumycetozoa</taxon>
        <taxon>Dictyostelia</taxon>
        <taxon>Dictyosteliales</taxon>
        <taxon>Dictyosteliaceae</taxon>
        <taxon>Dictyostelium</taxon>
    </lineage>
</organism>
<dbReference type="EMBL" id="GL870964">
    <property type="protein sequence ID" value="EGC39082.1"/>
    <property type="molecule type" value="Genomic_DNA"/>
</dbReference>
<evidence type="ECO:0000313" key="8">
    <source>
        <dbReference type="EMBL" id="EGC39082.1"/>
    </source>
</evidence>
<dbReference type="SUPFAM" id="SSF144091">
    <property type="entry name" value="Rhomboid-like"/>
    <property type="match status" value="1"/>
</dbReference>
<dbReference type="KEGG" id="dpp:DICPUDRAFT_148205"/>
<dbReference type="VEuPathDB" id="AmoebaDB:DICPUDRAFT_148205"/>
<comment type="function">
    <text evidence="7">May be involved in the degradation of misfolded endoplasmic reticulum (ER) luminal proteins.</text>
</comment>
<dbReference type="InterPro" id="IPR007599">
    <property type="entry name" value="DER1"/>
</dbReference>
<evidence type="ECO:0000256" key="3">
    <source>
        <dbReference type="ARBA" id="ARBA00022692"/>
    </source>
</evidence>
<evidence type="ECO:0000256" key="5">
    <source>
        <dbReference type="ARBA" id="ARBA00022989"/>
    </source>
</evidence>
<evidence type="ECO:0000256" key="6">
    <source>
        <dbReference type="ARBA" id="ARBA00023136"/>
    </source>
</evidence>
<dbReference type="GO" id="GO:0036503">
    <property type="term" value="P:ERAD pathway"/>
    <property type="evidence" value="ECO:0000318"/>
    <property type="project" value="GO_Central"/>
</dbReference>
<protein>
    <recommendedName>
        <fullName evidence="7">Derlin</fullName>
    </recommendedName>
</protein>
<dbReference type="GO" id="GO:0005789">
    <property type="term" value="C:endoplasmic reticulum membrane"/>
    <property type="evidence" value="ECO:0000318"/>
    <property type="project" value="GO_Central"/>
</dbReference>
<keyword evidence="4 7" id="KW-0256">Endoplasmic reticulum</keyword>
<feature type="transmembrane region" description="Helical" evidence="7">
    <location>
        <begin position="141"/>
        <end position="161"/>
    </location>
</feature>
<evidence type="ECO:0000256" key="4">
    <source>
        <dbReference type="ARBA" id="ARBA00022824"/>
    </source>
</evidence>
<dbReference type="Pfam" id="PF04511">
    <property type="entry name" value="DER1"/>
    <property type="match status" value="1"/>
</dbReference>
<dbReference type="RefSeq" id="XP_003284432.1">
    <property type="nucleotide sequence ID" value="XM_003284384.1"/>
</dbReference>
<dbReference type="GO" id="GO:0030968">
    <property type="term" value="P:endoplasmic reticulum unfolded protein response"/>
    <property type="evidence" value="ECO:0000318"/>
    <property type="project" value="GO_Central"/>
</dbReference>
<keyword evidence="3 7" id="KW-0812">Transmembrane</keyword>
<dbReference type="eggNOG" id="KOG0858">
    <property type="taxonomic scope" value="Eukaryota"/>
</dbReference>
<dbReference type="PANTHER" id="PTHR11009">
    <property type="entry name" value="DER1-LIKE PROTEIN, DERLIN"/>
    <property type="match status" value="1"/>
</dbReference>
<comment type="subcellular location">
    <subcellularLocation>
        <location evidence="1 7">Endoplasmic reticulum membrane</location>
        <topology evidence="1 7">Multi-pass membrane protein</topology>
    </subcellularLocation>
</comment>
<comment type="similarity">
    <text evidence="2 7">Belongs to the derlin family.</text>
</comment>
<keyword evidence="9" id="KW-1185">Reference proteome</keyword>
<evidence type="ECO:0000313" key="9">
    <source>
        <dbReference type="Proteomes" id="UP000001064"/>
    </source>
</evidence>
<proteinExistence type="inferred from homology"/>
<dbReference type="GO" id="GO:0005047">
    <property type="term" value="F:signal recognition particle binding"/>
    <property type="evidence" value="ECO:0000318"/>
    <property type="project" value="GO_Central"/>
</dbReference>
<dbReference type="GeneID" id="10506082"/>
<keyword evidence="6 7" id="KW-0472">Membrane</keyword>
<keyword evidence="5 7" id="KW-1133">Transmembrane helix</keyword>
<dbReference type="InterPro" id="IPR035952">
    <property type="entry name" value="Rhomboid-like_sf"/>
</dbReference>
<feature type="transmembrane region" description="Helical" evidence="7">
    <location>
        <begin position="97"/>
        <end position="120"/>
    </location>
</feature>
<feature type="transmembrane region" description="Helical" evidence="7">
    <location>
        <begin position="54"/>
        <end position="77"/>
    </location>
</feature>
<gene>
    <name evidence="8" type="ORF">DICPUDRAFT_148205</name>
</gene>
<name>F0ZAJ0_DICPU</name>
<dbReference type="Proteomes" id="UP000001064">
    <property type="component" value="Unassembled WGS sequence"/>
</dbReference>